<evidence type="ECO:0000313" key="3">
    <source>
        <dbReference type="WBParaSite" id="ACAC_0000215701-mRNA-1"/>
    </source>
</evidence>
<dbReference type="WBParaSite" id="ACAC_0000215701-mRNA-1">
    <property type="protein sequence ID" value="ACAC_0000215701-mRNA-1"/>
    <property type="gene ID" value="ACAC_0000215701"/>
</dbReference>
<keyword evidence="2" id="KW-1185">Reference proteome</keyword>
<accession>A0A0K0CX88</accession>
<proteinExistence type="predicted"/>
<name>A0A0K0CX88_ANGCA</name>
<evidence type="ECO:0000313" key="2">
    <source>
        <dbReference type="Proteomes" id="UP000035642"/>
    </source>
</evidence>
<protein>
    <submittedName>
        <fullName evidence="3">Uncharacterized protein</fullName>
    </submittedName>
</protein>
<organism evidence="2 3">
    <name type="scientific">Angiostrongylus cantonensis</name>
    <name type="common">Rat lungworm</name>
    <dbReference type="NCBI Taxonomy" id="6313"/>
    <lineage>
        <taxon>Eukaryota</taxon>
        <taxon>Metazoa</taxon>
        <taxon>Ecdysozoa</taxon>
        <taxon>Nematoda</taxon>
        <taxon>Chromadorea</taxon>
        <taxon>Rhabditida</taxon>
        <taxon>Rhabditina</taxon>
        <taxon>Rhabditomorpha</taxon>
        <taxon>Strongyloidea</taxon>
        <taxon>Metastrongylidae</taxon>
        <taxon>Angiostrongylus</taxon>
    </lineage>
</organism>
<dbReference type="AlphaFoldDB" id="A0A0K0CX88"/>
<feature type="compositionally biased region" description="Pro residues" evidence="1">
    <location>
        <begin position="96"/>
        <end position="108"/>
    </location>
</feature>
<reference evidence="2" key="1">
    <citation type="submission" date="2012-09" db="EMBL/GenBank/DDBJ databases">
        <authorList>
            <person name="Martin A.A."/>
        </authorList>
    </citation>
    <scope>NUCLEOTIDE SEQUENCE</scope>
</reference>
<sequence>MKIKSSQISSNRNIFAAVSCQPPPPTMFSHNSAVNSFDQQSNIASSPQGNEIAQDVYGVFVDEPNNVLQPLRWPNSIDSLVGTTLDNNLAFTPYPGYIPPPPPPPPPLSVQNAAKKSPSLDGAMLFSPPQGLDNSVVSPSHYEEQHSCPMGLRLPFDFHSCVRRIAFVPTSETSTTCSFEDGTYCRFQPTSPFTQMGTLSSPAYYAALAELSGRSAKSQPENNFVYAFTAQPIIYTESPGVTVEVIHPKASMFEIDIVAMNMTQTTIVVLDNINYNAEFCENSQEKVSAHRIVFN</sequence>
<dbReference type="STRING" id="6313.A0A0K0CX88"/>
<feature type="region of interest" description="Disordered" evidence="1">
    <location>
        <begin position="93"/>
        <end position="114"/>
    </location>
</feature>
<evidence type="ECO:0000256" key="1">
    <source>
        <dbReference type="SAM" id="MobiDB-lite"/>
    </source>
</evidence>
<dbReference type="Proteomes" id="UP000035642">
    <property type="component" value="Unassembled WGS sequence"/>
</dbReference>
<reference evidence="3" key="2">
    <citation type="submission" date="2017-02" db="UniProtKB">
        <authorList>
            <consortium name="WormBaseParasite"/>
        </authorList>
    </citation>
    <scope>IDENTIFICATION</scope>
</reference>